<evidence type="ECO:0000313" key="10">
    <source>
        <dbReference type="Proteomes" id="UP000654108"/>
    </source>
</evidence>
<dbReference type="PANTHER" id="PTHR43133:SF62">
    <property type="entry name" value="RNA POLYMERASE SIGMA FACTOR SIGZ"/>
    <property type="match status" value="1"/>
</dbReference>
<evidence type="ECO:0000256" key="1">
    <source>
        <dbReference type="ARBA" id="ARBA00010641"/>
    </source>
</evidence>
<dbReference type="PROSITE" id="PS01063">
    <property type="entry name" value="SIGMA70_ECF"/>
    <property type="match status" value="1"/>
</dbReference>
<feature type="domain" description="RNA polymerase sigma-70 region 2" evidence="7">
    <location>
        <begin position="41"/>
        <end position="108"/>
    </location>
</feature>
<evidence type="ECO:0000256" key="6">
    <source>
        <dbReference type="RuleBase" id="RU000716"/>
    </source>
</evidence>
<evidence type="ECO:0000256" key="5">
    <source>
        <dbReference type="ARBA" id="ARBA00023163"/>
    </source>
</evidence>
<evidence type="ECO:0000256" key="3">
    <source>
        <dbReference type="ARBA" id="ARBA00023082"/>
    </source>
</evidence>
<dbReference type="PANTHER" id="PTHR43133">
    <property type="entry name" value="RNA POLYMERASE ECF-TYPE SIGMA FACTO"/>
    <property type="match status" value="1"/>
</dbReference>
<name>A0A927IPU0_9HYPH</name>
<keyword evidence="3 6" id="KW-0731">Sigma factor</keyword>
<accession>A0A927IPU0</accession>
<organism evidence="9 10">
    <name type="scientific">Devosia oryzisoli</name>
    <dbReference type="NCBI Taxonomy" id="2774138"/>
    <lineage>
        <taxon>Bacteria</taxon>
        <taxon>Pseudomonadati</taxon>
        <taxon>Pseudomonadota</taxon>
        <taxon>Alphaproteobacteria</taxon>
        <taxon>Hyphomicrobiales</taxon>
        <taxon>Devosiaceae</taxon>
        <taxon>Devosia</taxon>
    </lineage>
</organism>
<evidence type="ECO:0000259" key="8">
    <source>
        <dbReference type="Pfam" id="PF08281"/>
    </source>
</evidence>
<keyword evidence="10" id="KW-1185">Reference proteome</keyword>
<dbReference type="InterPro" id="IPR013249">
    <property type="entry name" value="RNA_pol_sigma70_r4_t2"/>
</dbReference>
<keyword evidence="5 6" id="KW-0804">Transcription</keyword>
<dbReference type="InterPro" id="IPR013325">
    <property type="entry name" value="RNA_pol_sigma_r2"/>
</dbReference>
<dbReference type="CDD" id="cd06171">
    <property type="entry name" value="Sigma70_r4"/>
    <property type="match status" value="1"/>
</dbReference>
<dbReference type="Pfam" id="PF04542">
    <property type="entry name" value="Sigma70_r2"/>
    <property type="match status" value="1"/>
</dbReference>
<evidence type="ECO:0000256" key="4">
    <source>
        <dbReference type="ARBA" id="ARBA00023125"/>
    </source>
</evidence>
<dbReference type="Gene3D" id="1.10.1740.10">
    <property type="match status" value="1"/>
</dbReference>
<comment type="caution">
    <text evidence="9">The sequence shown here is derived from an EMBL/GenBank/DDBJ whole genome shotgun (WGS) entry which is preliminary data.</text>
</comment>
<dbReference type="InterPro" id="IPR036388">
    <property type="entry name" value="WH-like_DNA-bd_sf"/>
</dbReference>
<dbReference type="Proteomes" id="UP000654108">
    <property type="component" value="Unassembled WGS sequence"/>
</dbReference>
<dbReference type="GO" id="GO:0006352">
    <property type="term" value="P:DNA-templated transcription initiation"/>
    <property type="evidence" value="ECO:0007669"/>
    <property type="project" value="InterPro"/>
</dbReference>
<dbReference type="NCBIfam" id="TIGR02937">
    <property type="entry name" value="sigma70-ECF"/>
    <property type="match status" value="1"/>
</dbReference>
<comment type="similarity">
    <text evidence="1 6">Belongs to the sigma-70 factor family. ECF subfamily.</text>
</comment>
<dbReference type="InterPro" id="IPR013324">
    <property type="entry name" value="RNA_pol_sigma_r3/r4-like"/>
</dbReference>
<dbReference type="AlphaFoldDB" id="A0A927IPU0"/>
<dbReference type="Pfam" id="PF08281">
    <property type="entry name" value="Sigma70_r4_2"/>
    <property type="match status" value="1"/>
</dbReference>
<protein>
    <recommendedName>
        <fullName evidence="6">RNA polymerase sigma factor</fullName>
    </recommendedName>
</protein>
<dbReference type="GO" id="GO:0003677">
    <property type="term" value="F:DNA binding"/>
    <property type="evidence" value="ECO:0007669"/>
    <property type="project" value="UniProtKB-KW"/>
</dbReference>
<gene>
    <name evidence="9" type="ORF">IC608_05475</name>
</gene>
<evidence type="ECO:0000256" key="2">
    <source>
        <dbReference type="ARBA" id="ARBA00023015"/>
    </source>
</evidence>
<dbReference type="SUPFAM" id="SSF88659">
    <property type="entry name" value="Sigma3 and sigma4 domains of RNA polymerase sigma factors"/>
    <property type="match status" value="1"/>
</dbReference>
<proteinExistence type="inferred from homology"/>
<dbReference type="InterPro" id="IPR039425">
    <property type="entry name" value="RNA_pol_sigma-70-like"/>
</dbReference>
<keyword evidence="4 6" id="KW-0238">DNA-binding</keyword>
<dbReference type="SUPFAM" id="SSF88946">
    <property type="entry name" value="Sigma2 domain of RNA polymerase sigma factors"/>
    <property type="match status" value="1"/>
</dbReference>
<dbReference type="EMBL" id="JACYFU010000001">
    <property type="protein sequence ID" value="MBD8064920.1"/>
    <property type="molecule type" value="Genomic_DNA"/>
</dbReference>
<dbReference type="InterPro" id="IPR000838">
    <property type="entry name" value="RNA_pol_sigma70_ECF_CS"/>
</dbReference>
<dbReference type="GO" id="GO:0016987">
    <property type="term" value="F:sigma factor activity"/>
    <property type="evidence" value="ECO:0007669"/>
    <property type="project" value="UniProtKB-KW"/>
</dbReference>
<keyword evidence="2 6" id="KW-0805">Transcription regulation</keyword>
<dbReference type="InterPro" id="IPR014284">
    <property type="entry name" value="RNA_pol_sigma-70_dom"/>
</dbReference>
<evidence type="ECO:0000313" key="9">
    <source>
        <dbReference type="EMBL" id="MBD8064920.1"/>
    </source>
</evidence>
<reference evidence="9" key="1">
    <citation type="submission" date="2020-09" db="EMBL/GenBank/DDBJ databases">
        <title>Genome seq and assembly of Devosia sp.</title>
        <authorList>
            <person name="Chhetri G."/>
        </authorList>
    </citation>
    <scope>NUCLEOTIDE SEQUENCE</scope>
    <source>
        <strain evidence="9">PTR5</strain>
    </source>
</reference>
<sequence length="198" mass="22201">MYSIVMADSSSGRGAPHQMDDATTLLARVAQARDRMALAALFGQLGPKVKSMMLKLGANDSLAEDLVQETFLSVWRKAHLYSPERGAVSTWIFTIARNLRIDQVRRQSNRPYEDLETVMLESDVPSGAVVVEQKEVIQRVTAALKSLSPEQQEVVRLNYLHDMPHAEIAETIGIPLGTVKSRLRLAYERLRPMLEDLQ</sequence>
<feature type="domain" description="RNA polymerase sigma factor 70 region 4 type 2" evidence="8">
    <location>
        <begin position="138"/>
        <end position="190"/>
    </location>
</feature>
<evidence type="ECO:0000259" key="7">
    <source>
        <dbReference type="Pfam" id="PF04542"/>
    </source>
</evidence>
<dbReference type="Gene3D" id="1.10.10.10">
    <property type="entry name" value="Winged helix-like DNA-binding domain superfamily/Winged helix DNA-binding domain"/>
    <property type="match status" value="1"/>
</dbReference>
<dbReference type="RefSeq" id="WP_191773328.1">
    <property type="nucleotide sequence ID" value="NZ_JACYFU010000001.1"/>
</dbReference>
<dbReference type="InterPro" id="IPR007627">
    <property type="entry name" value="RNA_pol_sigma70_r2"/>
</dbReference>